<feature type="domain" description="Flavoprotein" evidence="4">
    <location>
        <begin position="181"/>
        <end position="348"/>
    </location>
</feature>
<accession>A0A024FYF7</accession>
<evidence type="ECO:0000256" key="2">
    <source>
        <dbReference type="ARBA" id="ARBA00023125"/>
    </source>
</evidence>
<keyword evidence="7" id="KW-1185">Reference proteome</keyword>
<dbReference type="InterPro" id="IPR036551">
    <property type="entry name" value="Flavin_trans-like"/>
</dbReference>
<dbReference type="PANTHER" id="PTHR14359:SF6">
    <property type="entry name" value="PHOSPHOPANTOTHENOYLCYSTEINE DECARBOXYLASE"/>
    <property type="match status" value="1"/>
</dbReference>
<evidence type="ECO:0008006" key="8">
    <source>
        <dbReference type="Google" id="ProtNLM"/>
    </source>
</evidence>
<dbReference type="STRING" id="65357.A0A024FYF7"/>
<dbReference type="InterPro" id="IPR003382">
    <property type="entry name" value="Flavoprotein"/>
</dbReference>
<dbReference type="GO" id="GO:0015937">
    <property type="term" value="P:coenzyme A biosynthetic process"/>
    <property type="evidence" value="ECO:0007669"/>
    <property type="project" value="UniProtKB-KW"/>
</dbReference>
<keyword evidence="1" id="KW-0173">Coenzyme A biosynthesis</keyword>
<name>A0A024FYF7_9STRA</name>
<dbReference type="Pfam" id="PF02441">
    <property type="entry name" value="Flavoprotein"/>
    <property type="match status" value="1"/>
</dbReference>
<evidence type="ECO:0000256" key="3">
    <source>
        <dbReference type="ARBA" id="ARBA00038350"/>
    </source>
</evidence>
<dbReference type="Gene3D" id="1.10.10.60">
    <property type="entry name" value="Homeodomain-like"/>
    <property type="match status" value="2"/>
</dbReference>
<dbReference type="GO" id="GO:0010181">
    <property type="term" value="F:FMN binding"/>
    <property type="evidence" value="ECO:0007669"/>
    <property type="project" value="TreeGrafter"/>
</dbReference>
<dbReference type="SUPFAM" id="SSF52507">
    <property type="entry name" value="Homo-oligomeric flavin-containing Cys decarboxylases, HFCD"/>
    <property type="match status" value="1"/>
</dbReference>
<evidence type="ECO:0000259" key="5">
    <source>
        <dbReference type="Pfam" id="PF03221"/>
    </source>
</evidence>
<reference evidence="6 7" key="1">
    <citation type="submission" date="2012-05" db="EMBL/GenBank/DDBJ databases">
        <title>Recombination and specialization in a pathogen metapopulation.</title>
        <authorList>
            <person name="Gardiner A."/>
            <person name="Kemen E."/>
            <person name="Schultz-Larsen T."/>
            <person name="MacLean D."/>
            <person name="Van Oosterhout C."/>
            <person name="Jones J.D.G."/>
        </authorList>
    </citation>
    <scope>NUCLEOTIDE SEQUENCE [LARGE SCALE GENOMIC DNA]</scope>
    <source>
        <strain evidence="6 7">Ac Nc2</strain>
    </source>
</reference>
<protein>
    <recommendedName>
        <fullName evidence="8">HTH CENPB-type domain-containing protein</fullName>
    </recommendedName>
</protein>
<dbReference type="GO" id="GO:0003677">
    <property type="term" value="F:DNA binding"/>
    <property type="evidence" value="ECO:0007669"/>
    <property type="project" value="UniProtKB-KW"/>
</dbReference>
<evidence type="ECO:0000256" key="1">
    <source>
        <dbReference type="ARBA" id="ARBA00022993"/>
    </source>
</evidence>
<feature type="domain" description="HTH CENPB-type" evidence="5">
    <location>
        <begin position="80"/>
        <end position="149"/>
    </location>
</feature>
<proteinExistence type="inferred from homology"/>
<dbReference type="InterPro" id="IPR006600">
    <property type="entry name" value="HTH_CenpB_DNA-bd_dom"/>
</dbReference>
<evidence type="ECO:0000313" key="7">
    <source>
        <dbReference type="Proteomes" id="UP000053237"/>
    </source>
</evidence>
<gene>
    <name evidence="6" type="ORF">BN9_004070</name>
</gene>
<dbReference type="InParanoid" id="A0A024FYF7"/>
<evidence type="ECO:0000313" key="6">
    <source>
        <dbReference type="EMBL" id="CCI39624.1"/>
    </source>
</evidence>
<dbReference type="Pfam" id="PF03221">
    <property type="entry name" value="HTH_Tnp_Tc5"/>
    <property type="match status" value="1"/>
</dbReference>
<comment type="caution">
    <text evidence="6">The sequence shown here is derived from an EMBL/GenBank/DDBJ whole genome shotgun (WGS) entry which is preliminary data.</text>
</comment>
<dbReference type="OrthoDB" id="1532798at2759"/>
<dbReference type="Gene3D" id="3.40.50.1950">
    <property type="entry name" value="Flavin prenyltransferase-like"/>
    <property type="match status" value="1"/>
</dbReference>
<dbReference type="AlphaFoldDB" id="A0A024FYF7"/>
<keyword evidence="2" id="KW-0238">DNA-binding</keyword>
<organism evidence="6 7">
    <name type="scientific">Albugo candida</name>
    <dbReference type="NCBI Taxonomy" id="65357"/>
    <lineage>
        <taxon>Eukaryota</taxon>
        <taxon>Sar</taxon>
        <taxon>Stramenopiles</taxon>
        <taxon>Oomycota</taxon>
        <taxon>Peronosporomycetes</taxon>
        <taxon>Albuginales</taxon>
        <taxon>Albuginaceae</taxon>
        <taxon>Albugo</taxon>
    </lineage>
</organism>
<dbReference type="EMBL" id="CAIX01000002">
    <property type="protein sequence ID" value="CCI39624.1"/>
    <property type="molecule type" value="Genomic_DNA"/>
</dbReference>
<comment type="similarity">
    <text evidence="3">Belongs to the HFCD (homooligomeric flavin containing Cys decarboxylase) superfamily.</text>
</comment>
<dbReference type="GO" id="GO:0004633">
    <property type="term" value="F:phosphopantothenoylcysteine decarboxylase activity"/>
    <property type="evidence" value="ECO:0007669"/>
    <property type="project" value="TreeGrafter"/>
</dbReference>
<dbReference type="Proteomes" id="UP000053237">
    <property type="component" value="Unassembled WGS sequence"/>
</dbReference>
<dbReference type="PANTHER" id="PTHR14359">
    <property type="entry name" value="HOMO-OLIGOMERIC FLAVIN CONTAINING CYS DECARBOXYLASE FAMILY"/>
    <property type="match status" value="1"/>
</dbReference>
<sequence>MGKDSAQANASKRVRKSIAEKLEIINFVEDKNTHSTASTRFNLSRAAVTRIMKEKEVIRREATTKKKSLKVLRQHSHLSIIDDRMSDWHMQVEEACPGIKLTGEMLKTRAIEVRNLLVEELKNDLPEQTLKALHGFKASNGWLSRYLFRRKLGDSDNSGGNPDLKSTDPIVRPVTASRRPRILLGASGSVATVKIPEIVVRLYGFADVTIVLTKSAKFFFQRAKNYNPSSWMHLLELTKFSADLLTDKPAITIYQDQDEWESWTEVGHPVLHIQLKDWADLILLAPLSANTLAKVAHGLADNLLTCITRAWPATKPSVIAPAMNTDMWDHPFTSQHLRVLTEELHYVLIPPVRKKLACGVVGKCMNLRNVVDPSIFVSVGNGGLATVDEIITVTKQHLTHQEIQCSKVTQ</sequence>
<evidence type="ECO:0000259" key="4">
    <source>
        <dbReference type="Pfam" id="PF02441"/>
    </source>
</evidence>
<dbReference type="GO" id="GO:0071513">
    <property type="term" value="C:phosphopantothenoylcysteine decarboxylase complex"/>
    <property type="evidence" value="ECO:0007669"/>
    <property type="project" value="TreeGrafter"/>
</dbReference>